<dbReference type="AlphaFoldDB" id="A0A2H0PZV4"/>
<proteinExistence type="predicted"/>
<dbReference type="Proteomes" id="UP000231154">
    <property type="component" value="Unassembled WGS sequence"/>
</dbReference>
<keyword evidence="1" id="KW-0472">Membrane</keyword>
<comment type="caution">
    <text evidence="2">The sequence shown here is derived from an EMBL/GenBank/DDBJ whole genome shotgun (WGS) entry which is preliminary data.</text>
</comment>
<reference evidence="2 3" key="1">
    <citation type="submission" date="2017-09" db="EMBL/GenBank/DDBJ databases">
        <title>Depth-based differentiation of microbial function through sediment-hosted aquifers and enrichment of novel symbionts in the deep terrestrial subsurface.</title>
        <authorList>
            <person name="Probst A.J."/>
            <person name="Ladd B."/>
            <person name="Jarett J.K."/>
            <person name="Geller-Mcgrath D.E."/>
            <person name="Sieber C.M."/>
            <person name="Emerson J.B."/>
            <person name="Anantharaman K."/>
            <person name="Thomas B.C."/>
            <person name="Malmstrom R."/>
            <person name="Stieglmeier M."/>
            <person name="Klingl A."/>
            <person name="Woyke T."/>
            <person name="Ryan C.M."/>
            <person name="Banfield J.F."/>
        </authorList>
    </citation>
    <scope>NUCLEOTIDE SEQUENCE [LARGE SCALE GENOMIC DNA]</scope>
    <source>
        <strain evidence="2">CG11_big_fil_rev_8_21_14_0_20_42_15</strain>
    </source>
</reference>
<organism evidence="2 3">
    <name type="scientific">Candidatus Berkelbacteria bacterium CG11_big_fil_rev_8_21_14_0_20_42_15</name>
    <dbReference type="NCBI Taxonomy" id="1974517"/>
    <lineage>
        <taxon>Bacteria</taxon>
        <taxon>Candidatus Berkelbacteria</taxon>
    </lineage>
</organism>
<evidence type="ECO:0000256" key="1">
    <source>
        <dbReference type="SAM" id="Phobius"/>
    </source>
</evidence>
<evidence type="ECO:0000313" key="3">
    <source>
        <dbReference type="Proteomes" id="UP000231154"/>
    </source>
</evidence>
<name>A0A2H0PZV4_9BACT</name>
<dbReference type="InterPro" id="IPR021215">
    <property type="entry name" value="DUF2752"/>
</dbReference>
<feature type="transmembrane region" description="Helical" evidence="1">
    <location>
        <begin position="20"/>
        <end position="38"/>
    </location>
</feature>
<sequence>MKRQNIFLEFLGFGSPRAVVVNFSMILLTLAIIPTAFWDRSPDLCIWHRFILPLVFRHHCPTSEIFAGCHVPSCGLTHALSQLLHGDFVSAFDYNKLVFIVFGLIVFLLVWNTIKLIKNNNGRFSRTCV</sequence>
<evidence type="ECO:0000313" key="2">
    <source>
        <dbReference type="EMBL" id="PIR27076.1"/>
    </source>
</evidence>
<dbReference type="EMBL" id="PCXF01000085">
    <property type="protein sequence ID" value="PIR27076.1"/>
    <property type="molecule type" value="Genomic_DNA"/>
</dbReference>
<keyword evidence="1" id="KW-0812">Transmembrane</keyword>
<protein>
    <recommendedName>
        <fullName evidence="4">DUF2752 domain-containing protein</fullName>
    </recommendedName>
</protein>
<keyword evidence="1" id="KW-1133">Transmembrane helix</keyword>
<feature type="transmembrane region" description="Helical" evidence="1">
    <location>
        <begin position="97"/>
        <end position="117"/>
    </location>
</feature>
<dbReference type="Pfam" id="PF10825">
    <property type="entry name" value="DUF2752"/>
    <property type="match status" value="1"/>
</dbReference>
<evidence type="ECO:0008006" key="4">
    <source>
        <dbReference type="Google" id="ProtNLM"/>
    </source>
</evidence>
<accession>A0A2H0PZV4</accession>
<gene>
    <name evidence="2" type="ORF">COV40_02875</name>
</gene>